<reference evidence="6" key="1">
    <citation type="submission" date="2019-01" db="EMBL/GenBank/DDBJ databases">
        <title>Sinorhodobacter populi sp. nov. isolated from the symptomatic bark tissue of Populus euramericana canker.</title>
        <authorList>
            <person name="Xu G."/>
        </authorList>
    </citation>
    <scope>NUCLEOTIDE SEQUENCE [LARGE SCALE GENOMIC DNA]</scope>
    <source>
        <strain evidence="6">CGMCC 1.12963</strain>
    </source>
</reference>
<dbReference type="InterPro" id="IPR010998">
    <property type="entry name" value="Integrase_recombinase_N"/>
</dbReference>
<dbReference type="GO" id="GO:0003677">
    <property type="term" value="F:DNA binding"/>
    <property type="evidence" value="ECO:0007669"/>
    <property type="project" value="UniProtKB-KW"/>
</dbReference>
<dbReference type="Gene3D" id="1.10.150.130">
    <property type="match status" value="1"/>
</dbReference>
<dbReference type="Gene3D" id="3.30.160.390">
    <property type="entry name" value="Integrase, DNA-binding domain"/>
    <property type="match status" value="1"/>
</dbReference>
<dbReference type="InterPro" id="IPR050808">
    <property type="entry name" value="Phage_Integrase"/>
</dbReference>
<evidence type="ECO:0000256" key="1">
    <source>
        <dbReference type="ARBA" id="ARBA00008857"/>
    </source>
</evidence>
<accession>A0A443M097</accession>
<dbReference type="Pfam" id="PF22022">
    <property type="entry name" value="Phage_int_M"/>
    <property type="match status" value="1"/>
</dbReference>
<comment type="similarity">
    <text evidence="1">Belongs to the 'phage' integrase family.</text>
</comment>
<comment type="caution">
    <text evidence="6">The sequence shown here is derived from an EMBL/GenBank/DDBJ whole genome shotgun (WGS) entry which is preliminary data.</text>
</comment>
<evidence type="ECO:0000313" key="7">
    <source>
        <dbReference type="Proteomes" id="UP000288071"/>
    </source>
</evidence>
<keyword evidence="4" id="KW-0233">DNA recombination</keyword>
<dbReference type="EMBL" id="SAVA01000001">
    <property type="protein sequence ID" value="RWR54871.1"/>
    <property type="molecule type" value="Genomic_DNA"/>
</dbReference>
<dbReference type="InterPro" id="IPR053876">
    <property type="entry name" value="Phage_int_M"/>
</dbReference>
<dbReference type="InterPro" id="IPR013762">
    <property type="entry name" value="Integrase-like_cat_sf"/>
</dbReference>
<dbReference type="CDD" id="cd00801">
    <property type="entry name" value="INT_P4_C"/>
    <property type="match status" value="1"/>
</dbReference>
<evidence type="ECO:0000256" key="4">
    <source>
        <dbReference type="ARBA" id="ARBA00023172"/>
    </source>
</evidence>
<dbReference type="GO" id="GO:0006310">
    <property type="term" value="P:DNA recombination"/>
    <property type="evidence" value="ECO:0007669"/>
    <property type="project" value="UniProtKB-KW"/>
</dbReference>
<dbReference type="GO" id="GO:0015074">
    <property type="term" value="P:DNA integration"/>
    <property type="evidence" value="ECO:0007669"/>
    <property type="project" value="UniProtKB-KW"/>
</dbReference>
<dbReference type="InterPro" id="IPR011010">
    <property type="entry name" value="DNA_brk_join_enz"/>
</dbReference>
<dbReference type="PROSITE" id="PS51898">
    <property type="entry name" value="TYR_RECOMBINASE"/>
    <property type="match status" value="1"/>
</dbReference>
<sequence length="403" mass="44060">MPNVGLRVGLGMAALNKLTAVRIRTAPSGRHGDGGGLYLDKTADGGKWLYRYTFSGKRRDMGLGSMSAVTLAQARQQRDRWAAVLASGRDPIAERAREREANATRDDPSLADLVDTVFGALKHTLKGQGEAGRWMSPLRVHVLPALGRRPVSSLRTADFVRVLQPIWRSKPSTAEKAFSRLRLCYRKGKRLGHPIDPDTLDAARELMGDLHISPEHIAATRWQDAPALFQRLSGDTSGLMCLRLLLLTAVRGDAARGAHFSEISGAVWTVPKERVKGQLKAASDFRVPLSTQAVAIIDEARRLSNDPEGGLLFPGDRGTAISQNALLKAIDKIGEPGRPHGFRTTFRTWVQDTLDGSHDLAAETALGHVIGSKVRRAYARSDMLDQRAVLMQRWADYVTGEAA</sequence>
<evidence type="ECO:0000256" key="3">
    <source>
        <dbReference type="ARBA" id="ARBA00023125"/>
    </source>
</evidence>
<keyword evidence="2" id="KW-0229">DNA integration</keyword>
<dbReference type="PANTHER" id="PTHR30629:SF2">
    <property type="entry name" value="PROPHAGE INTEGRASE INTS-RELATED"/>
    <property type="match status" value="1"/>
</dbReference>
<feature type="domain" description="Tyr recombinase" evidence="5">
    <location>
        <begin position="215"/>
        <end position="391"/>
    </location>
</feature>
<keyword evidence="7" id="KW-1185">Reference proteome</keyword>
<dbReference type="Proteomes" id="UP000288071">
    <property type="component" value="Unassembled WGS sequence"/>
</dbReference>
<dbReference type="Gene3D" id="1.10.443.10">
    <property type="entry name" value="Intergrase catalytic core"/>
    <property type="match status" value="1"/>
</dbReference>
<dbReference type="SUPFAM" id="SSF56349">
    <property type="entry name" value="DNA breaking-rejoining enzymes"/>
    <property type="match status" value="1"/>
</dbReference>
<keyword evidence="3" id="KW-0238">DNA-binding</keyword>
<organism evidence="6 7">
    <name type="scientific">Paenirhodobacter huangdaonensis</name>
    <dbReference type="NCBI Taxonomy" id="2501515"/>
    <lineage>
        <taxon>Bacteria</taxon>
        <taxon>Pseudomonadati</taxon>
        <taxon>Pseudomonadota</taxon>
        <taxon>Alphaproteobacteria</taxon>
        <taxon>Rhodobacterales</taxon>
        <taxon>Rhodobacter group</taxon>
        <taxon>Paenirhodobacter</taxon>
    </lineage>
</organism>
<gene>
    <name evidence="6" type="ORF">EOW66_02050</name>
</gene>
<dbReference type="InterPro" id="IPR002104">
    <property type="entry name" value="Integrase_catalytic"/>
</dbReference>
<evidence type="ECO:0000256" key="2">
    <source>
        <dbReference type="ARBA" id="ARBA00022908"/>
    </source>
</evidence>
<dbReference type="InterPro" id="IPR025166">
    <property type="entry name" value="Integrase_DNA_bind_dom"/>
</dbReference>
<reference evidence="6" key="2">
    <citation type="submission" date="2019-01" db="EMBL/GenBank/DDBJ databases">
        <authorList>
            <person name="Li Y."/>
        </authorList>
    </citation>
    <scope>NUCLEOTIDE SEQUENCE [LARGE SCALE GENOMIC DNA]</scope>
    <source>
        <strain evidence="6">CGMCC 1.12963</strain>
    </source>
</reference>
<name>A0A443M097_9RHOB</name>
<dbReference type="PANTHER" id="PTHR30629">
    <property type="entry name" value="PROPHAGE INTEGRASE"/>
    <property type="match status" value="1"/>
</dbReference>
<dbReference type="InterPro" id="IPR038488">
    <property type="entry name" value="Integrase_DNA-bd_sf"/>
</dbReference>
<dbReference type="Pfam" id="PF13356">
    <property type="entry name" value="Arm-DNA-bind_3"/>
    <property type="match status" value="1"/>
</dbReference>
<dbReference type="AlphaFoldDB" id="A0A443M097"/>
<protein>
    <submittedName>
        <fullName evidence="6">Site-specific integrase</fullName>
    </submittedName>
</protein>
<evidence type="ECO:0000313" key="6">
    <source>
        <dbReference type="EMBL" id="RWR54871.1"/>
    </source>
</evidence>
<proteinExistence type="inferred from homology"/>
<evidence type="ECO:0000259" key="5">
    <source>
        <dbReference type="PROSITE" id="PS51898"/>
    </source>
</evidence>